<feature type="domain" description="HTH lysR-type" evidence="5">
    <location>
        <begin position="8"/>
        <end position="65"/>
    </location>
</feature>
<evidence type="ECO:0000313" key="6">
    <source>
        <dbReference type="EMBL" id="GAP36475.1"/>
    </source>
</evidence>
<keyword evidence="4" id="KW-0804">Transcription</keyword>
<reference evidence="6 7" key="2">
    <citation type="journal article" date="2016" name="Science">
        <title>A bacterium that degrades and assimilates poly(ethylene terephthalate).</title>
        <authorList>
            <person name="Yoshida S."/>
            <person name="Hiraga K."/>
            <person name="Takehana T."/>
            <person name="Taniguchi I."/>
            <person name="Yamaji H."/>
            <person name="Maeda Y."/>
            <person name="Toyohara K."/>
            <person name="Miyamoto K."/>
            <person name="Kimura Y."/>
            <person name="Oda K."/>
        </authorList>
    </citation>
    <scope>NUCLEOTIDE SEQUENCE [LARGE SCALE GENOMIC DNA]</scope>
    <source>
        <strain evidence="7">NBRC 110686 / TISTR 2288 / 201-F6</strain>
    </source>
</reference>
<sequence>MSRPLPEPSLSQLALFVRLAEAGSLTAAAREQGLTPAAASASLQRLEVVYGQRLVERSTRSMRLTAEGELLREHAARALAELDELRGRLGQRQARLEGEVHLAVPSDLGREVLSPMLDAFCARHPALRLVWHLSDGYHDLRRERVDLALRYGPLPDSTLVARRLAVGERVPVASPAYLARCGTPRTPQDLAQHNALTMFLGGRPQQHWTLLRDGQPVQVRVNGNRRADDGGLVRQWAVQGLGIALKSMLDVAADLRAGRLVRLLPDWAGERIALQAVLPAAPAPLRVRRLVDALAEGFAALEAGGATVPAPPAPADR</sequence>
<organism evidence="6 7">
    <name type="scientific">Piscinibacter sakaiensis</name>
    <name type="common">Ideonella sakaiensis</name>
    <dbReference type="NCBI Taxonomy" id="1547922"/>
    <lineage>
        <taxon>Bacteria</taxon>
        <taxon>Pseudomonadati</taxon>
        <taxon>Pseudomonadota</taxon>
        <taxon>Betaproteobacteria</taxon>
        <taxon>Burkholderiales</taxon>
        <taxon>Sphaerotilaceae</taxon>
        <taxon>Piscinibacter</taxon>
    </lineage>
</organism>
<dbReference type="InterPro" id="IPR036390">
    <property type="entry name" value="WH_DNA-bd_sf"/>
</dbReference>
<dbReference type="SUPFAM" id="SSF46785">
    <property type="entry name" value="Winged helix' DNA-binding domain"/>
    <property type="match status" value="1"/>
</dbReference>
<dbReference type="PROSITE" id="PS50931">
    <property type="entry name" value="HTH_LYSR"/>
    <property type="match status" value="1"/>
</dbReference>
<dbReference type="GO" id="GO:0006351">
    <property type="term" value="P:DNA-templated transcription"/>
    <property type="evidence" value="ECO:0007669"/>
    <property type="project" value="TreeGrafter"/>
</dbReference>
<dbReference type="GO" id="GO:0043565">
    <property type="term" value="F:sequence-specific DNA binding"/>
    <property type="evidence" value="ECO:0007669"/>
    <property type="project" value="TreeGrafter"/>
</dbReference>
<dbReference type="PANTHER" id="PTHR30537:SF21">
    <property type="entry name" value="HTH-TYPE TRANSCRIPTIONAL REGULATOR SINR-RELATED"/>
    <property type="match status" value="1"/>
</dbReference>
<comment type="caution">
    <text evidence="6">The sequence shown here is derived from an EMBL/GenBank/DDBJ whole genome shotgun (WGS) entry which is preliminary data.</text>
</comment>
<dbReference type="OrthoDB" id="9786526at2"/>
<dbReference type="Gene3D" id="3.40.190.290">
    <property type="match status" value="1"/>
</dbReference>
<evidence type="ECO:0000313" key="7">
    <source>
        <dbReference type="Proteomes" id="UP000037660"/>
    </source>
</evidence>
<dbReference type="SUPFAM" id="SSF53850">
    <property type="entry name" value="Periplasmic binding protein-like II"/>
    <property type="match status" value="1"/>
</dbReference>
<evidence type="ECO:0000256" key="2">
    <source>
        <dbReference type="ARBA" id="ARBA00023015"/>
    </source>
</evidence>
<comment type="similarity">
    <text evidence="1">Belongs to the LysR transcriptional regulatory family.</text>
</comment>
<dbReference type="AlphaFoldDB" id="A0A0K8P2S4"/>
<keyword evidence="7" id="KW-1185">Reference proteome</keyword>
<name>A0A0K8P2S4_PISS1</name>
<dbReference type="InterPro" id="IPR036388">
    <property type="entry name" value="WH-like_DNA-bd_sf"/>
</dbReference>
<protein>
    <submittedName>
        <fullName evidence="6">Transcriptional regulator, LysR family</fullName>
    </submittedName>
</protein>
<keyword evidence="2" id="KW-0805">Transcription regulation</keyword>
<dbReference type="EMBL" id="BBYR01000036">
    <property type="protein sequence ID" value="GAP36475.1"/>
    <property type="molecule type" value="Genomic_DNA"/>
</dbReference>
<gene>
    <name evidence="6" type="ORF">ISF6_2315</name>
</gene>
<dbReference type="CDD" id="cd08422">
    <property type="entry name" value="PBP2_CrgA_like"/>
    <property type="match status" value="1"/>
</dbReference>
<dbReference type="RefSeq" id="WP_054020467.1">
    <property type="nucleotide sequence ID" value="NZ_BBYR01000036.1"/>
</dbReference>
<dbReference type="InterPro" id="IPR058163">
    <property type="entry name" value="LysR-type_TF_proteobact-type"/>
</dbReference>
<dbReference type="GO" id="GO:0003700">
    <property type="term" value="F:DNA-binding transcription factor activity"/>
    <property type="evidence" value="ECO:0007669"/>
    <property type="project" value="InterPro"/>
</dbReference>
<evidence type="ECO:0000256" key="3">
    <source>
        <dbReference type="ARBA" id="ARBA00023125"/>
    </source>
</evidence>
<proteinExistence type="inferred from homology"/>
<reference evidence="7" key="1">
    <citation type="submission" date="2015-07" db="EMBL/GenBank/DDBJ databases">
        <title>Discovery of a poly(ethylene terephthalate assimilation.</title>
        <authorList>
            <person name="Yoshida S."/>
            <person name="Hiraga K."/>
            <person name="Takehana T."/>
            <person name="Taniguchi I."/>
            <person name="Yamaji H."/>
            <person name="Maeda Y."/>
            <person name="Toyohara K."/>
            <person name="Miyamoto K."/>
            <person name="Kimura Y."/>
            <person name="Oda K."/>
        </authorList>
    </citation>
    <scope>NUCLEOTIDE SEQUENCE [LARGE SCALE GENOMIC DNA]</scope>
    <source>
        <strain evidence="7">NBRC 110686 / TISTR 2288 / 201-F6</strain>
    </source>
</reference>
<dbReference type="PANTHER" id="PTHR30537">
    <property type="entry name" value="HTH-TYPE TRANSCRIPTIONAL REGULATOR"/>
    <property type="match status" value="1"/>
</dbReference>
<dbReference type="Proteomes" id="UP000037660">
    <property type="component" value="Unassembled WGS sequence"/>
</dbReference>
<dbReference type="Gene3D" id="1.10.10.10">
    <property type="entry name" value="Winged helix-like DNA-binding domain superfamily/Winged helix DNA-binding domain"/>
    <property type="match status" value="1"/>
</dbReference>
<dbReference type="STRING" id="1547922.ISF6_2315"/>
<dbReference type="FunFam" id="3.40.190.290:FF:000001">
    <property type="entry name" value="Transcriptional regulator, LysR family"/>
    <property type="match status" value="1"/>
</dbReference>
<evidence type="ECO:0000259" key="5">
    <source>
        <dbReference type="PROSITE" id="PS50931"/>
    </source>
</evidence>
<dbReference type="InterPro" id="IPR000847">
    <property type="entry name" value="LysR_HTH_N"/>
</dbReference>
<accession>A0A0K8P2S4</accession>
<evidence type="ECO:0000256" key="4">
    <source>
        <dbReference type="ARBA" id="ARBA00023163"/>
    </source>
</evidence>
<dbReference type="Pfam" id="PF03466">
    <property type="entry name" value="LysR_substrate"/>
    <property type="match status" value="1"/>
</dbReference>
<keyword evidence="3" id="KW-0238">DNA-binding</keyword>
<dbReference type="Pfam" id="PF00126">
    <property type="entry name" value="HTH_1"/>
    <property type="match status" value="1"/>
</dbReference>
<dbReference type="InterPro" id="IPR005119">
    <property type="entry name" value="LysR_subst-bd"/>
</dbReference>
<evidence type="ECO:0000256" key="1">
    <source>
        <dbReference type="ARBA" id="ARBA00009437"/>
    </source>
</evidence>